<keyword evidence="1" id="KW-0472">Membrane</keyword>
<keyword evidence="1" id="KW-1133">Transmembrane helix</keyword>
<reference evidence="3" key="1">
    <citation type="journal article" date="2006" name="PLoS Biol.">
        <title>Macronuclear genome sequence of the ciliate Tetrahymena thermophila, a model eukaryote.</title>
        <authorList>
            <person name="Eisen J.A."/>
            <person name="Coyne R.S."/>
            <person name="Wu M."/>
            <person name="Wu D."/>
            <person name="Thiagarajan M."/>
            <person name="Wortman J.R."/>
            <person name="Badger J.H."/>
            <person name="Ren Q."/>
            <person name="Amedeo P."/>
            <person name="Jones K.M."/>
            <person name="Tallon L.J."/>
            <person name="Delcher A.L."/>
            <person name="Salzberg S.L."/>
            <person name="Silva J.C."/>
            <person name="Haas B.J."/>
            <person name="Majoros W.H."/>
            <person name="Farzad M."/>
            <person name="Carlton J.M."/>
            <person name="Smith R.K. Jr."/>
            <person name="Garg J."/>
            <person name="Pearlman R.E."/>
            <person name="Karrer K.M."/>
            <person name="Sun L."/>
            <person name="Manning G."/>
            <person name="Elde N.C."/>
            <person name="Turkewitz A.P."/>
            <person name="Asai D.J."/>
            <person name="Wilkes D.E."/>
            <person name="Wang Y."/>
            <person name="Cai H."/>
            <person name="Collins K."/>
            <person name="Stewart B.A."/>
            <person name="Lee S.R."/>
            <person name="Wilamowska K."/>
            <person name="Weinberg Z."/>
            <person name="Ruzzo W.L."/>
            <person name="Wloga D."/>
            <person name="Gaertig J."/>
            <person name="Frankel J."/>
            <person name="Tsao C.-C."/>
            <person name="Gorovsky M.A."/>
            <person name="Keeling P.J."/>
            <person name="Waller R.F."/>
            <person name="Patron N.J."/>
            <person name="Cherry J.M."/>
            <person name="Stover N.A."/>
            <person name="Krieger C.J."/>
            <person name="del Toro C."/>
            <person name="Ryder H.F."/>
            <person name="Williamson S.C."/>
            <person name="Barbeau R.A."/>
            <person name="Hamilton E.P."/>
            <person name="Orias E."/>
        </authorList>
    </citation>
    <scope>NUCLEOTIDE SEQUENCE [LARGE SCALE GENOMIC DNA]</scope>
    <source>
        <strain evidence="3">SB210</strain>
    </source>
</reference>
<dbReference type="EMBL" id="GG662743">
    <property type="protein sequence ID" value="EAR92772.1"/>
    <property type="molecule type" value="Genomic_DNA"/>
</dbReference>
<feature type="transmembrane region" description="Helical" evidence="1">
    <location>
        <begin position="279"/>
        <end position="303"/>
    </location>
</feature>
<dbReference type="RefSeq" id="XP_001013017.1">
    <property type="nucleotide sequence ID" value="XM_001013017.3"/>
</dbReference>
<evidence type="ECO:0000313" key="3">
    <source>
        <dbReference type="Proteomes" id="UP000009168"/>
    </source>
</evidence>
<accession>Q237G9</accession>
<proteinExistence type="predicted"/>
<keyword evidence="1 2" id="KW-0812">Transmembrane</keyword>
<dbReference type="HOGENOM" id="CLU_859164_0_0_1"/>
<gene>
    <name evidence="2" type="ORF">TTHERM_00323160</name>
</gene>
<dbReference type="InParanoid" id="Q237G9"/>
<name>Q237G9_TETTS</name>
<evidence type="ECO:0000313" key="2">
    <source>
        <dbReference type="EMBL" id="EAR92772.1"/>
    </source>
</evidence>
<dbReference type="KEGG" id="tet:TTHERM_00323160"/>
<dbReference type="GeneID" id="7829918"/>
<dbReference type="AlphaFoldDB" id="Q237G9"/>
<keyword evidence="3" id="KW-1185">Reference proteome</keyword>
<dbReference type="Proteomes" id="UP000009168">
    <property type="component" value="Unassembled WGS sequence"/>
</dbReference>
<evidence type="ECO:0000256" key="1">
    <source>
        <dbReference type="SAM" id="Phobius"/>
    </source>
</evidence>
<sequence length="324" mass="37058">MNNNNQNYQYQNLQDQQYNNNSYNPQQHQLGQPFIYNQNNNYNEYGYQYPQQQVGINQNNNQQNPAFVINTDPNLINIQYSSPEIIYCTAPIRSRRKYGNQGVGVSGIVNALQQIYSELNLIIPNLNLIGQFNLLSNQQMENKVLQQIINNNRGFQNEIIRNSKIFYCCKSLQSSIKKYFYYLLILYCVSLAILSIGYPIYLQDSDSQSDLVTPFAIQITLLAVQILILLISILKTLPKLIKLNLLLGILNFAYSFIITVVSGFVEFNHGFNSNAGLRFGIQIPCIILLSFSLLFSGALIAGVRRFLILVKQLDQIEFTNNSCI</sequence>
<protein>
    <submittedName>
        <fullName evidence="2">Transmembrane protein, putative</fullName>
    </submittedName>
</protein>
<feature type="transmembrane region" description="Helical" evidence="1">
    <location>
        <begin position="179"/>
        <end position="201"/>
    </location>
</feature>
<feature type="transmembrane region" description="Helical" evidence="1">
    <location>
        <begin position="213"/>
        <end position="233"/>
    </location>
</feature>
<feature type="transmembrane region" description="Helical" evidence="1">
    <location>
        <begin position="245"/>
        <end position="267"/>
    </location>
</feature>
<organism evidence="2 3">
    <name type="scientific">Tetrahymena thermophila (strain SB210)</name>
    <dbReference type="NCBI Taxonomy" id="312017"/>
    <lineage>
        <taxon>Eukaryota</taxon>
        <taxon>Sar</taxon>
        <taxon>Alveolata</taxon>
        <taxon>Ciliophora</taxon>
        <taxon>Intramacronucleata</taxon>
        <taxon>Oligohymenophorea</taxon>
        <taxon>Hymenostomatida</taxon>
        <taxon>Tetrahymenina</taxon>
        <taxon>Tetrahymenidae</taxon>
        <taxon>Tetrahymena</taxon>
    </lineage>
</organism>